<name>A0AAN8I5D4_9EURO</name>
<evidence type="ECO:0000256" key="2">
    <source>
        <dbReference type="ARBA" id="ARBA00004191"/>
    </source>
</evidence>
<evidence type="ECO:0000256" key="15">
    <source>
        <dbReference type="ARBA" id="ARBA00093308"/>
    </source>
</evidence>
<keyword evidence="10 17" id="KW-0472">Membrane</keyword>
<dbReference type="GO" id="GO:0016757">
    <property type="term" value="F:glycosyltransferase activity"/>
    <property type="evidence" value="ECO:0007669"/>
    <property type="project" value="UniProtKB-KW"/>
</dbReference>
<reference evidence="20 21" key="1">
    <citation type="submission" date="2022-12" db="EMBL/GenBank/DDBJ databases">
        <title>Genomic features and morphological characterization of a novel Knufia sp. strain isolated from spacecraft assembly facility.</title>
        <authorList>
            <person name="Teixeira M."/>
            <person name="Chander A.M."/>
            <person name="Stajich J.E."/>
            <person name="Venkateswaran K."/>
        </authorList>
    </citation>
    <scope>NUCLEOTIDE SEQUENCE [LARGE SCALE GENOMIC DNA]</scope>
    <source>
        <strain evidence="20 21">FJI-L2-BK-P2</strain>
    </source>
</reference>
<dbReference type="EC" id="3.2.1.14" evidence="4"/>
<dbReference type="GO" id="GO:0016020">
    <property type="term" value="C:membrane"/>
    <property type="evidence" value="ECO:0007669"/>
    <property type="project" value="UniProtKB-SubCell"/>
</dbReference>
<keyword evidence="8 18" id="KW-0732">Signal</keyword>
<evidence type="ECO:0000256" key="17">
    <source>
        <dbReference type="SAM" id="Phobius"/>
    </source>
</evidence>
<keyword evidence="17" id="KW-1133">Transmembrane helix</keyword>
<evidence type="ECO:0000259" key="19">
    <source>
        <dbReference type="PROSITE" id="PS51762"/>
    </source>
</evidence>
<evidence type="ECO:0000256" key="3">
    <source>
        <dbReference type="ARBA" id="ARBA00004370"/>
    </source>
</evidence>
<sequence>MKITTILPAVAALCTTALAQTFSDCNPLNTTCPPNTALGRSNYSIDFLQNQMSDNVWNWTAGSAKYGGDGAEFVINTRGDAPTVRSKFYIFFGTVECIFKAARGQGIVSSIVIQSDTLDEIDWEWIGGNETHVQTNYFGKGNTTSYDRAIWHPMSSPQDDFHNYTTDWSKDKIDFYIDSNLVRTLKYEDANGGKNFPQTPSDVRLGIWAGGDKKNDNYTIEWAGGETDYKDTPYTMYVKSLRVTDASQGTQYVYSDNSGSYESIKVLNETKPLKLDGENGESVVKRWQGLSDTAKIAIGASVCGVGLIGAIIFVFCCVKQRRAGKHEKLLEDAKFEKDRSELLAFRAEMGRQRSEKLAMMQGAPTGQIHPSNMNMNSGRGYQRY</sequence>
<feature type="compositionally biased region" description="Polar residues" evidence="16">
    <location>
        <begin position="368"/>
        <end position="384"/>
    </location>
</feature>
<evidence type="ECO:0000256" key="1">
    <source>
        <dbReference type="ARBA" id="ARBA00000822"/>
    </source>
</evidence>
<protein>
    <recommendedName>
        <fullName evidence="4">chitinase</fullName>
        <ecNumber evidence="4">3.2.1.14</ecNumber>
    </recommendedName>
</protein>
<evidence type="ECO:0000256" key="8">
    <source>
        <dbReference type="ARBA" id="ARBA00022729"/>
    </source>
</evidence>
<feature type="signal peptide" evidence="18">
    <location>
        <begin position="1"/>
        <end position="19"/>
    </location>
</feature>
<dbReference type="GO" id="GO:0008843">
    <property type="term" value="F:endochitinase activity"/>
    <property type="evidence" value="ECO:0007669"/>
    <property type="project" value="UniProtKB-EC"/>
</dbReference>
<evidence type="ECO:0000256" key="4">
    <source>
        <dbReference type="ARBA" id="ARBA00012729"/>
    </source>
</evidence>
<accession>A0AAN8I5D4</accession>
<keyword evidence="13" id="KW-0961">Cell wall biogenesis/degradation</keyword>
<dbReference type="GO" id="GO:0009277">
    <property type="term" value="C:fungal-type cell wall"/>
    <property type="evidence" value="ECO:0007669"/>
    <property type="project" value="TreeGrafter"/>
</dbReference>
<keyword evidence="11" id="KW-0325">Glycoprotein</keyword>
<comment type="catalytic activity">
    <reaction evidence="1">
        <text>Random endo-hydrolysis of N-acetyl-beta-D-glucosaminide (1-&gt;4)-beta-linkages in chitin and chitodextrins.</text>
        <dbReference type="EC" id="3.2.1.14"/>
    </reaction>
</comment>
<evidence type="ECO:0000256" key="7">
    <source>
        <dbReference type="ARBA" id="ARBA00022679"/>
    </source>
</evidence>
<keyword evidence="7" id="KW-0808">Transferase</keyword>
<dbReference type="CDD" id="cd02183">
    <property type="entry name" value="GH16_fungal_CRH1_transglycosylase"/>
    <property type="match status" value="1"/>
</dbReference>
<dbReference type="EMBL" id="JAKLMC020000014">
    <property type="protein sequence ID" value="KAK5952759.1"/>
    <property type="molecule type" value="Genomic_DNA"/>
</dbReference>
<feature type="domain" description="GH16" evidence="19">
    <location>
        <begin position="41"/>
        <end position="249"/>
    </location>
</feature>
<dbReference type="InterPro" id="IPR050546">
    <property type="entry name" value="Glycosyl_Hydrlase_16"/>
</dbReference>
<gene>
    <name evidence="20" type="ORF">OHC33_006352</name>
</gene>
<evidence type="ECO:0000256" key="11">
    <source>
        <dbReference type="ARBA" id="ARBA00023180"/>
    </source>
</evidence>
<feature type="transmembrane region" description="Helical" evidence="17">
    <location>
        <begin position="296"/>
        <end position="318"/>
    </location>
</feature>
<comment type="function">
    <text evidence="15">Dual chitinase/transglycosylase that plays a role in cell wall architecture. Chitinase and transglycosylase activities are coupled. Required for the polysaccharide cross-linking at the septa and the cell wall. More specifically, transfers chitin to 1,6-beta-glucan in the cell wall.</text>
</comment>
<dbReference type="Pfam" id="PF00722">
    <property type="entry name" value="Glyco_hydro_16"/>
    <property type="match status" value="1"/>
</dbReference>
<dbReference type="PANTHER" id="PTHR10963">
    <property type="entry name" value="GLYCOSYL HYDROLASE-RELATED"/>
    <property type="match status" value="1"/>
</dbReference>
<keyword evidence="21" id="KW-1185">Reference proteome</keyword>
<feature type="region of interest" description="Disordered" evidence="16">
    <location>
        <begin position="363"/>
        <end position="384"/>
    </location>
</feature>
<dbReference type="AlphaFoldDB" id="A0AAN8I5D4"/>
<dbReference type="PANTHER" id="PTHR10963:SF27">
    <property type="entry name" value="GLYCOSIDASE-RELATED"/>
    <property type="match status" value="1"/>
</dbReference>
<proteinExistence type="inferred from homology"/>
<evidence type="ECO:0000256" key="5">
    <source>
        <dbReference type="ARBA" id="ARBA00022512"/>
    </source>
</evidence>
<dbReference type="FunFam" id="2.60.120.200:FF:000152">
    <property type="entry name" value="Cell wall glucanase"/>
    <property type="match status" value="1"/>
</dbReference>
<evidence type="ECO:0000256" key="9">
    <source>
        <dbReference type="ARBA" id="ARBA00022801"/>
    </source>
</evidence>
<keyword evidence="12" id="KW-0326">Glycosidase</keyword>
<comment type="similarity">
    <text evidence="14">Belongs to the glycosyl hydrolase 16 family. CRH1 subfamily.</text>
</comment>
<dbReference type="Gene3D" id="2.60.120.200">
    <property type="match status" value="1"/>
</dbReference>
<evidence type="ECO:0000256" key="13">
    <source>
        <dbReference type="ARBA" id="ARBA00023316"/>
    </source>
</evidence>
<evidence type="ECO:0000256" key="10">
    <source>
        <dbReference type="ARBA" id="ARBA00023136"/>
    </source>
</evidence>
<evidence type="ECO:0000256" key="6">
    <source>
        <dbReference type="ARBA" id="ARBA00022676"/>
    </source>
</evidence>
<dbReference type="InterPro" id="IPR000757">
    <property type="entry name" value="Beta-glucanase-like"/>
</dbReference>
<evidence type="ECO:0000256" key="16">
    <source>
        <dbReference type="SAM" id="MobiDB-lite"/>
    </source>
</evidence>
<evidence type="ECO:0000256" key="18">
    <source>
        <dbReference type="SAM" id="SignalP"/>
    </source>
</evidence>
<evidence type="ECO:0000313" key="20">
    <source>
        <dbReference type="EMBL" id="KAK5952759.1"/>
    </source>
</evidence>
<evidence type="ECO:0000256" key="14">
    <source>
        <dbReference type="ARBA" id="ARBA00038074"/>
    </source>
</evidence>
<evidence type="ECO:0000256" key="12">
    <source>
        <dbReference type="ARBA" id="ARBA00023295"/>
    </source>
</evidence>
<evidence type="ECO:0000313" key="21">
    <source>
        <dbReference type="Proteomes" id="UP001316803"/>
    </source>
</evidence>
<keyword evidence="5" id="KW-0134">Cell wall</keyword>
<dbReference type="PROSITE" id="PS51762">
    <property type="entry name" value="GH16_2"/>
    <property type="match status" value="1"/>
</dbReference>
<comment type="caution">
    <text evidence="20">The sequence shown here is derived from an EMBL/GenBank/DDBJ whole genome shotgun (WGS) entry which is preliminary data.</text>
</comment>
<dbReference type="SUPFAM" id="SSF49899">
    <property type="entry name" value="Concanavalin A-like lectins/glucanases"/>
    <property type="match status" value="1"/>
</dbReference>
<dbReference type="InterPro" id="IPR013320">
    <property type="entry name" value="ConA-like_dom_sf"/>
</dbReference>
<feature type="chain" id="PRO_5042977278" description="chitinase" evidence="18">
    <location>
        <begin position="20"/>
        <end position="384"/>
    </location>
</feature>
<keyword evidence="17" id="KW-0812">Transmembrane</keyword>
<organism evidence="20 21">
    <name type="scientific">Knufia fluminis</name>
    <dbReference type="NCBI Taxonomy" id="191047"/>
    <lineage>
        <taxon>Eukaryota</taxon>
        <taxon>Fungi</taxon>
        <taxon>Dikarya</taxon>
        <taxon>Ascomycota</taxon>
        <taxon>Pezizomycotina</taxon>
        <taxon>Eurotiomycetes</taxon>
        <taxon>Chaetothyriomycetidae</taxon>
        <taxon>Chaetothyriales</taxon>
        <taxon>Trichomeriaceae</taxon>
        <taxon>Knufia</taxon>
    </lineage>
</organism>
<keyword evidence="6" id="KW-0328">Glycosyltransferase</keyword>
<keyword evidence="9" id="KW-0378">Hydrolase</keyword>
<comment type="subcellular location">
    <subcellularLocation>
        <location evidence="3">Membrane</location>
    </subcellularLocation>
    <subcellularLocation>
        <location evidence="2">Secreted</location>
        <location evidence="2">Cell wall</location>
    </subcellularLocation>
</comment>
<dbReference type="GO" id="GO:0005975">
    <property type="term" value="P:carbohydrate metabolic process"/>
    <property type="evidence" value="ECO:0007669"/>
    <property type="project" value="InterPro"/>
</dbReference>
<dbReference type="Proteomes" id="UP001316803">
    <property type="component" value="Unassembled WGS sequence"/>
</dbReference>
<dbReference type="GO" id="GO:0031505">
    <property type="term" value="P:fungal-type cell wall organization"/>
    <property type="evidence" value="ECO:0007669"/>
    <property type="project" value="TreeGrafter"/>
</dbReference>
<keyword evidence="5" id="KW-0964">Secreted</keyword>